<dbReference type="Gene3D" id="3.30.40.10">
    <property type="entry name" value="Zinc/RING finger domain, C3HC4 (zinc finger)"/>
    <property type="match status" value="3"/>
</dbReference>
<evidence type="ECO:0000256" key="5">
    <source>
        <dbReference type="SAM" id="Coils"/>
    </source>
</evidence>
<comment type="caution">
    <text evidence="8">The sequence shown here is derived from an EMBL/GenBank/DDBJ whole genome shotgun (WGS) entry which is preliminary data.</text>
</comment>
<evidence type="ECO:0000259" key="7">
    <source>
        <dbReference type="PROSITE" id="PS50145"/>
    </source>
</evidence>
<keyword evidence="1 4" id="KW-0479">Metal-binding</keyword>
<evidence type="ECO:0000313" key="8">
    <source>
        <dbReference type="EMBL" id="CAH3018618.1"/>
    </source>
</evidence>
<feature type="domain" description="TRAF-type" evidence="7">
    <location>
        <begin position="116"/>
        <end position="162"/>
    </location>
</feature>
<proteinExistence type="predicted"/>
<dbReference type="PROSITE" id="PS50089">
    <property type="entry name" value="ZF_RING_2"/>
    <property type="match status" value="1"/>
</dbReference>
<protein>
    <submittedName>
        <fullName evidence="8">Uncharacterized protein</fullName>
    </submittedName>
</protein>
<dbReference type="SMART" id="SM00184">
    <property type="entry name" value="RING"/>
    <property type="match status" value="1"/>
</dbReference>
<feature type="domain" description="TRAF-type" evidence="7">
    <location>
        <begin position="170"/>
        <end position="219"/>
    </location>
</feature>
<dbReference type="InterPro" id="IPR001841">
    <property type="entry name" value="Znf_RING"/>
</dbReference>
<evidence type="ECO:0000259" key="6">
    <source>
        <dbReference type="PROSITE" id="PS50089"/>
    </source>
</evidence>
<dbReference type="PROSITE" id="PS50145">
    <property type="entry name" value="ZF_TRAF"/>
    <property type="match status" value="2"/>
</dbReference>
<gene>
    <name evidence="8" type="ORF">PEVE_00044095</name>
</gene>
<accession>A0ABN8LN75</accession>
<dbReference type="Pfam" id="PF13923">
    <property type="entry name" value="zf-C3HC4_2"/>
    <property type="match status" value="1"/>
</dbReference>
<keyword evidence="2 4" id="KW-0863">Zinc-finger</keyword>
<dbReference type="InterPro" id="IPR001293">
    <property type="entry name" value="Znf_TRAF"/>
</dbReference>
<evidence type="ECO:0000256" key="1">
    <source>
        <dbReference type="ARBA" id="ARBA00022723"/>
    </source>
</evidence>
<organism evidence="8 9">
    <name type="scientific">Porites evermanni</name>
    <dbReference type="NCBI Taxonomy" id="104178"/>
    <lineage>
        <taxon>Eukaryota</taxon>
        <taxon>Metazoa</taxon>
        <taxon>Cnidaria</taxon>
        <taxon>Anthozoa</taxon>
        <taxon>Hexacorallia</taxon>
        <taxon>Scleractinia</taxon>
        <taxon>Fungiina</taxon>
        <taxon>Poritidae</taxon>
        <taxon>Porites</taxon>
    </lineage>
</organism>
<feature type="zinc finger region" description="TRAF-type" evidence="4">
    <location>
        <begin position="116"/>
        <end position="162"/>
    </location>
</feature>
<dbReference type="SUPFAM" id="SSF57850">
    <property type="entry name" value="RING/U-box"/>
    <property type="match status" value="1"/>
</dbReference>
<dbReference type="PROSITE" id="PS00518">
    <property type="entry name" value="ZF_RING_1"/>
    <property type="match status" value="1"/>
</dbReference>
<evidence type="ECO:0000256" key="2">
    <source>
        <dbReference type="ARBA" id="ARBA00022771"/>
    </source>
</evidence>
<feature type="coiled-coil region" evidence="5">
    <location>
        <begin position="253"/>
        <end position="347"/>
    </location>
</feature>
<dbReference type="SUPFAM" id="SSF49599">
    <property type="entry name" value="TRAF domain-like"/>
    <property type="match status" value="2"/>
</dbReference>
<dbReference type="Pfam" id="PF02176">
    <property type="entry name" value="zf-TRAF"/>
    <property type="match status" value="1"/>
</dbReference>
<evidence type="ECO:0000313" key="9">
    <source>
        <dbReference type="Proteomes" id="UP001159427"/>
    </source>
</evidence>
<dbReference type="InterPro" id="IPR017907">
    <property type="entry name" value="Znf_RING_CS"/>
</dbReference>
<evidence type="ECO:0000256" key="4">
    <source>
        <dbReference type="PROSITE-ProRule" id="PRU00207"/>
    </source>
</evidence>
<dbReference type="InterPro" id="IPR013083">
    <property type="entry name" value="Znf_RING/FYVE/PHD"/>
</dbReference>
<feature type="domain" description="RING-type" evidence="6">
    <location>
        <begin position="33"/>
        <end position="72"/>
    </location>
</feature>
<name>A0ABN8LN75_9CNID</name>
<dbReference type="Proteomes" id="UP001159427">
    <property type="component" value="Unassembled WGS sequence"/>
</dbReference>
<keyword evidence="5" id="KW-0175">Coiled coil</keyword>
<dbReference type="PANTHER" id="PTHR10131:SF94">
    <property type="entry name" value="TNF RECEPTOR-ASSOCIATED FACTOR 4"/>
    <property type="match status" value="1"/>
</dbReference>
<dbReference type="PANTHER" id="PTHR10131">
    <property type="entry name" value="TNF RECEPTOR ASSOCIATED FACTOR"/>
    <property type="match status" value="1"/>
</dbReference>
<keyword evidence="3 4" id="KW-0862">Zinc</keyword>
<reference evidence="8 9" key="1">
    <citation type="submission" date="2022-05" db="EMBL/GenBank/DDBJ databases">
        <authorList>
            <consortium name="Genoscope - CEA"/>
            <person name="William W."/>
        </authorList>
    </citation>
    <scope>NUCLEOTIDE SEQUENCE [LARGE SCALE GENOMIC DNA]</scope>
</reference>
<feature type="zinc finger region" description="TRAF-type" evidence="4">
    <location>
        <begin position="170"/>
        <end position="219"/>
    </location>
</feature>
<dbReference type="EMBL" id="CALNXI010000092">
    <property type="protein sequence ID" value="CAH3018618.1"/>
    <property type="molecule type" value="Genomic_DNA"/>
</dbReference>
<sequence length="367" mass="42594">MMEPEENTAPEHELQFGGHDFMFVDEPSSEQFCSVCLLVMKNAVQTVCGHRFCRHCLVGTFREGQHACPQDRNPIPEEGGFFPDVAWERNILSLRVKCKMSKRGCDWTGQLRHFQSHSDDCQYEDVTCDDCDEEMQRRFLDTHLTSECSERVVQCVYCKDEFAFWRLELHQRDDCTRLPLACPQQCGVQDIPREEVESHVKDDCSMTVVVCPYEEAGCTFHDKRANLKAHIEKSSEDHLGKTWSAFLKTKHELNEVKGNVDEIQVSVKTLQSEKEAMQMSLQRCNEEFGELKLSERKLEVENMSLKKEMTEMGRKLEKVKESAATENRSLKEVVQDMQRKLEALEGEGRNTPILVITCFLYNYMYTR</sequence>
<keyword evidence="9" id="KW-1185">Reference proteome</keyword>
<evidence type="ECO:0000256" key="3">
    <source>
        <dbReference type="ARBA" id="ARBA00022833"/>
    </source>
</evidence>